<reference evidence="1" key="1">
    <citation type="submission" date="2014-12" db="EMBL/GenBank/DDBJ databases">
        <title>Insight into the proteome of Arion vulgaris.</title>
        <authorList>
            <person name="Aradska J."/>
            <person name="Bulat T."/>
            <person name="Smidak R."/>
            <person name="Sarate P."/>
            <person name="Gangsoo J."/>
            <person name="Sialana F."/>
            <person name="Bilban M."/>
            <person name="Lubec G."/>
        </authorList>
    </citation>
    <scope>NUCLEOTIDE SEQUENCE</scope>
    <source>
        <tissue evidence="1">Skin</tissue>
    </source>
</reference>
<evidence type="ECO:0000313" key="1">
    <source>
        <dbReference type="EMBL" id="CEK79097.1"/>
    </source>
</evidence>
<dbReference type="EMBL" id="HACG01032232">
    <property type="protein sequence ID" value="CEK79097.1"/>
    <property type="molecule type" value="Transcribed_RNA"/>
</dbReference>
<name>A0A0B7AEP3_9EUPU</name>
<proteinExistence type="predicted"/>
<protein>
    <submittedName>
        <fullName evidence="1">Uncharacterized protein</fullName>
    </submittedName>
</protein>
<dbReference type="AlphaFoldDB" id="A0A0B7AEP3"/>
<sequence length="86" mass="9613">MSFTERSSHHNLVEKLSVTLNTALLKNSVSIKFYRLIQHVQGVFNALLASSALSFRNHPLPYFSFQITVMLNVTKNVSVSGPGFCK</sequence>
<gene>
    <name evidence="1" type="primary">ORF113585</name>
</gene>
<accession>A0A0B7AEP3</accession>
<organism evidence="1">
    <name type="scientific">Arion vulgaris</name>
    <dbReference type="NCBI Taxonomy" id="1028688"/>
    <lineage>
        <taxon>Eukaryota</taxon>
        <taxon>Metazoa</taxon>
        <taxon>Spiralia</taxon>
        <taxon>Lophotrochozoa</taxon>
        <taxon>Mollusca</taxon>
        <taxon>Gastropoda</taxon>
        <taxon>Heterobranchia</taxon>
        <taxon>Euthyneura</taxon>
        <taxon>Panpulmonata</taxon>
        <taxon>Eupulmonata</taxon>
        <taxon>Stylommatophora</taxon>
        <taxon>Helicina</taxon>
        <taxon>Arionoidea</taxon>
        <taxon>Arionidae</taxon>
        <taxon>Arion</taxon>
    </lineage>
</organism>